<dbReference type="GO" id="GO:0000324">
    <property type="term" value="C:fungal-type vacuole"/>
    <property type="evidence" value="ECO:0007669"/>
    <property type="project" value="TreeGrafter"/>
</dbReference>
<feature type="transmembrane region" description="Helical" evidence="6">
    <location>
        <begin position="45"/>
        <end position="64"/>
    </location>
</feature>
<name>A0A8H7DN01_9AGAR</name>
<proteinExistence type="predicted"/>
<evidence type="ECO:0000256" key="2">
    <source>
        <dbReference type="ARBA" id="ARBA00022692"/>
    </source>
</evidence>
<dbReference type="Proteomes" id="UP000623467">
    <property type="component" value="Unassembled WGS sequence"/>
</dbReference>
<dbReference type="PANTHER" id="PTHR31465:SF9">
    <property type="entry name" value="SPHINGOID LONG-CHAIN BASE TRANSPORTER RSB1"/>
    <property type="match status" value="1"/>
</dbReference>
<dbReference type="PANTHER" id="PTHR31465">
    <property type="entry name" value="PROTEIN RTA1-RELATED"/>
    <property type="match status" value="1"/>
</dbReference>
<evidence type="ECO:0000256" key="3">
    <source>
        <dbReference type="ARBA" id="ARBA00022989"/>
    </source>
</evidence>
<dbReference type="InterPro" id="IPR007568">
    <property type="entry name" value="RTA1"/>
</dbReference>
<comment type="subcellular location">
    <subcellularLocation>
        <location evidence="1">Membrane</location>
        <topology evidence="1">Multi-pass membrane protein</topology>
    </subcellularLocation>
</comment>
<dbReference type="EMBL" id="JACAZH010000001">
    <property type="protein sequence ID" value="KAF7378343.1"/>
    <property type="molecule type" value="Genomic_DNA"/>
</dbReference>
<keyword evidence="3 6" id="KW-1133">Transmembrane helix</keyword>
<dbReference type="AlphaFoldDB" id="A0A8H7DN01"/>
<sequence>MASPASSIRDSQYGYTPREYVGIIFVVLFGTSTILHVGQALRYRMWWLLPTVCLCGLGEAIGWAGRLWSSFKPDLHKPFMIQIISLVVSPTPLIAANFVLLSWIVIQLGPCYSRLSPRWYTIIFLSSDIIALLVQGGGGGIAASANTLAKTHLGAHVMLGGILFQFASMITYCCFAVDFLLRYATNRPLKIKAGFVRPVLEPGTRDMICTLAFSTLVLFIRSIYRIIELASGWKSSFMLNELYFDVLDGGMVALAIISMNLGHPGRLMGPRKPQPRIGKEMEMMSQRGSDSLLI</sequence>
<comment type="caution">
    <text evidence="7">The sequence shown here is derived from an EMBL/GenBank/DDBJ whole genome shotgun (WGS) entry which is preliminary data.</text>
</comment>
<protein>
    <submittedName>
        <fullName evidence="7">RTA1-domain-containing protein</fullName>
    </submittedName>
</protein>
<feature type="transmembrane region" description="Helical" evidence="6">
    <location>
        <begin position="79"/>
        <end position="106"/>
    </location>
</feature>
<reference evidence="7" key="1">
    <citation type="submission" date="2020-05" db="EMBL/GenBank/DDBJ databases">
        <title>Mycena genomes resolve the evolution of fungal bioluminescence.</title>
        <authorList>
            <person name="Tsai I.J."/>
        </authorList>
    </citation>
    <scope>NUCLEOTIDE SEQUENCE</scope>
    <source>
        <strain evidence="7">160909Yilan</strain>
    </source>
</reference>
<keyword evidence="8" id="KW-1185">Reference proteome</keyword>
<feature type="transmembrane region" description="Helical" evidence="6">
    <location>
        <begin position="118"/>
        <end position="137"/>
    </location>
</feature>
<dbReference type="Pfam" id="PF04479">
    <property type="entry name" value="RTA1"/>
    <property type="match status" value="1"/>
</dbReference>
<accession>A0A8H7DN01</accession>
<dbReference type="GO" id="GO:0005886">
    <property type="term" value="C:plasma membrane"/>
    <property type="evidence" value="ECO:0007669"/>
    <property type="project" value="TreeGrafter"/>
</dbReference>
<evidence type="ECO:0000256" key="4">
    <source>
        <dbReference type="ARBA" id="ARBA00023136"/>
    </source>
</evidence>
<feature type="transmembrane region" description="Helical" evidence="6">
    <location>
        <begin position="157"/>
        <end position="181"/>
    </location>
</feature>
<feature type="region of interest" description="Disordered" evidence="5">
    <location>
        <begin position="271"/>
        <end position="294"/>
    </location>
</feature>
<feature type="transmembrane region" description="Helical" evidence="6">
    <location>
        <begin position="20"/>
        <end position="38"/>
    </location>
</feature>
<evidence type="ECO:0000256" key="6">
    <source>
        <dbReference type="SAM" id="Phobius"/>
    </source>
</evidence>
<evidence type="ECO:0000256" key="5">
    <source>
        <dbReference type="SAM" id="MobiDB-lite"/>
    </source>
</evidence>
<evidence type="ECO:0000256" key="1">
    <source>
        <dbReference type="ARBA" id="ARBA00004141"/>
    </source>
</evidence>
<evidence type="ECO:0000313" key="8">
    <source>
        <dbReference type="Proteomes" id="UP000623467"/>
    </source>
</evidence>
<evidence type="ECO:0000313" key="7">
    <source>
        <dbReference type="EMBL" id="KAF7378343.1"/>
    </source>
</evidence>
<gene>
    <name evidence="7" type="ORF">MSAN_00260300</name>
</gene>
<dbReference type="OrthoDB" id="3358017at2759"/>
<organism evidence="7 8">
    <name type="scientific">Mycena sanguinolenta</name>
    <dbReference type="NCBI Taxonomy" id="230812"/>
    <lineage>
        <taxon>Eukaryota</taxon>
        <taxon>Fungi</taxon>
        <taxon>Dikarya</taxon>
        <taxon>Basidiomycota</taxon>
        <taxon>Agaricomycotina</taxon>
        <taxon>Agaricomycetes</taxon>
        <taxon>Agaricomycetidae</taxon>
        <taxon>Agaricales</taxon>
        <taxon>Marasmiineae</taxon>
        <taxon>Mycenaceae</taxon>
        <taxon>Mycena</taxon>
    </lineage>
</organism>
<keyword evidence="4 6" id="KW-0472">Membrane</keyword>
<keyword evidence="2 6" id="KW-0812">Transmembrane</keyword>